<reference evidence="6" key="1">
    <citation type="submission" date="2012-05" db="EMBL/GenBank/DDBJ databases">
        <authorList>
            <person name="Krishnakumar V."/>
            <person name="Cheung F."/>
            <person name="Xiao Y."/>
            <person name="Chan A."/>
            <person name="Moskal W.A."/>
            <person name="Town C.D."/>
        </authorList>
    </citation>
    <scope>NUCLEOTIDE SEQUENCE</scope>
</reference>
<dbReference type="InterPro" id="IPR031107">
    <property type="entry name" value="Small_HSP"/>
</dbReference>
<dbReference type="EMBL" id="BT138605">
    <property type="protein sequence ID" value="AFK38400.1"/>
    <property type="molecule type" value="mRNA"/>
</dbReference>
<dbReference type="InterPro" id="IPR002068">
    <property type="entry name" value="A-crystallin/Hsp20_dom"/>
</dbReference>
<feature type="domain" description="SHSP" evidence="5">
    <location>
        <begin position="53"/>
        <end position="153"/>
    </location>
</feature>
<proteinExistence type="evidence at transcript level"/>
<dbReference type="SUPFAM" id="SSF49764">
    <property type="entry name" value="HSP20-like chaperones"/>
    <property type="match status" value="1"/>
</dbReference>
<evidence type="ECO:0000259" key="5">
    <source>
        <dbReference type="PROSITE" id="PS01031"/>
    </source>
</evidence>
<dbReference type="AlphaFoldDB" id="I3SDQ8"/>
<keyword evidence="1" id="KW-0346">Stress response</keyword>
<dbReference type="Pfam" id="PF00011">
    <property type="entry name" value="HSP20"/>
    <property type="match status" value="1"/>
</dbReference>
<accession>I3SDQ8</accession>
<dbReference type="PANTHER" id="PTHR11527">
    <property type="entry name" value="HEAT-SHOCK PROTEIN 20 FAMILY MEMBER"/>
    <property type="match status" value="1"/>
</dbReference>
<dbReference type="PROSITE" id="PS01031">
    <property type="entry name" value="SHSP"/>
    <property type="match status" value="1"/>
</dbReference>
<dbReference type="Gene3D" id="2.60.40.790">
    <property type="match status" value="1"/>
</dbReference>
<sequence>MSIVPINQGHGNGSNSSQGSWDPTNALSSWDPFMDFHFPIIPPSISSFFPDIGFGSSLNTRLDWRETPRAHVWKVVLPGFTDEDVLVELQDERVLQVSVDSGNFVSRFKVPEDGNLQELKASMMPNEVLDITVPKFEQPSVGGGRNIRVVEIEGSDD</sequence>
<feature type="compositionally biased region" description="Low complexity" evidence="4">
    <location>
        <begin position="7"/>
        <end position="20"/>
    </location>
</feature>
<evidence type="ECO:0000256" key="4">
    <source>
        <dbReference type="SAM" id="MobiDB-lite"/>
    </source>
</evidence>
<comment type="similarity">
    <text evidence="2 3">Belongs to the small heat shock protein (HSP20) family.</text>
</comment>
<evidence type="ECO:0000256" key="3">
    <source>
        <dbReference type="RuleBase" id="RU003616"/>
    </source>
</evidence>
<evidence type="ECO:0000256" key="2">
    <source>
        <dbReference type="PROSITE-ProRule" id="PRU00285"/>
    </source>
</evidence>
<evidence type="ECO:0000256" key="1">
    <source>
        <dbReference type="ARBA" id="ARBA00023016"/>
    </source>
</evidence>
<dbReference type="InterPro" id="IPR008978">
    <property type="entry name" value="HSP20-like_chaperone"/>
</dbReference>
<name>I3SDQ8_LOTJA</name>
<evidence type="ECO:0000313" key="6">
    <source>
        <dbReference type="EMBL" id="AFK38400.1"/>
    </source>
</evidence>
<protein>
    <recommendedName>
        <fullName evidence="5">SHSP domain-containing protein</fullName>
    </recommendedName>
</protein>
<organism evidence="6">
    <name type="scientific">Lotus japonicus</name>
    <name type="common">Lotus corniculatus var. japonicus</name>
    <dbReference type="NCBI Taxonomy" id="34305"/>
    <lineage>
        <taxon>Eukaryota</taxon>
        <taxon>Viridiplantae</taxon>
        <taxon>Streptophyta</taxon>
        <taxon>Embryophyta</taxon>
        <taxon>Tracheophyta</taxon>
        <taxon>Spermatophyta</taxon>
        <taxon>Magnoliopsida</taxon>
        <taxon>eudicotyledons</taxon>
        <taxon>Gunneridae</taxon>
        <taxon>Pentapetalae</taxon>
        <taxon>rosids</taxon>
        <taxon>fabids</taxon>
        <taxon>Fabales</taxon>
        <taxon>Fabaceae</taxon>
        <taxon>Papilionoideae</taxon>
        <taxon>50 kb inversion clade</taxon>
        <taxon>NPAAA clade</taxon>
        <taxon>Hologalegina</taxon>
        <taxon>robinioid clade</taxon>
        <taxon>Loteae</taxon>
        <taxon>Lotus</taxon>
    </lineage>
</organism>
<feature type="region of interest" description="Disordered" evidence="4">
    <location>
        <begin position="1"/>
        <end position="22"/>
    </location>
</feature>